<evidence type="ECO:0000313" key="4">
    <source>
        <dbReference type="Proteomes" id="UP000596742"/>
    </source>
</evidence>
<organism evidence="3 4">
    <name type="scientific">Mytilus galloprovincialis</name>
    <name type="common">Mediterranean mussel</name>
    <dbReference type="NCBI Taxonomy" id="29158"/>
    <lineage>
        <taxon>Eukaryota</taxon>
        <taxon>Metazoa</taxon>
        <taxon>Spiralia</taxon>
        <taxon>Lophotrochozoa</taxon>
        <taxon>Mollusca</taxon>
        <taxon>Bivalvia</taxon>
        <taxon>Autobranchia</taxon>
        <taxon>Pteriomorphia</taxon>
        <taxon>Mytilida</taxon>
        <taxon>Mytiloidea</taxon>
        <taxon>Mytilidae</taxon>
        <taxon>Mytilinae</taxon>
        <taxon>Mytilus</taxon>
    </lineage>
</organism>
<dbReference type="Pfam" id="PF18360">
    <property type="entry name" value="hnRNP_Q_AcD"/>
    <property type="match status" value="1"/>
</dbReference>
<sequence>MEYRKLVDYGLNPKVAKELCVLFESGKVSPQELDNKVLDALKECNVNEAVTLIKKYSDSFERTEVKNKSGYFFGMIKSQKQRQKQASQGQAMPRNQGRAMPKNQ</sequence>
<feature type="domain" description="Heterogeneous nuclear ribonucleoprotein Q acidic" evidence="2">
    <location>
        <begin position="10"/>
        <end position="77"/>
    </location>
</feature>
<dbReference type="Proteomes" id="UP000596742">
    <property type="component" value="Unassembled WGS sequence"/>
</dbReference>
<reference evidence="3" key="1">
    <citation type="submission" date="2018-11" db="EMBL/GenBank/DDBJ databases">
        <authorList>
            <person name="Alioto T."/>
            <person name="Alioto T."/>
        </authorList>
    </citation>
    <scope>NUCLEOTIDE SEQUENCE</scope>
</reference>
<proteinExistence type="predicted"/>
<dbReference type="GO" id="GO:1990904">
    <property type="term" value="C:ribonucleoprotein complex"/>
    <property type="evidence" value="ECO:0007669"/>
    <property type="project" value="UniProtKB-KW"/>
</dbReference>
<dbReference type="OrthoDB" id="3800936at2759"/>
<dbReference type="AlphaFoldDB" id="A0A8B6DXB7"/>
<evidence type="ECO:0000259" key="2">
    <source>
        <dbReference type="Pfam" id="PF18360"/>
    </source>
</evidence>
<evidence type="ECO:0000256" key="1">
    <source>
        <dbReference type="SAM" id="MobiDB-lite"/>
    </source>
</evidence>
<dbReference type="InterPro" id="IPR041337">
    <property type="entry name" value="hnRNP_Q_AcD"/>
</dbReference>
<comment type="caution">
    <text evidence="3">The sequence shown here is derived from an EMBL/GenBank/DDBJ whole genome shotgun (WGS) entry which is preliminary data.</text>
</comment>
<keyword evidence="3" id="KW-0687">Ribonucleoprotein</keyword>
<evidence type="ECO:0000313" key="3">
    <source>
        <dbReference type="EMBL" id="VDI25045.1"/>
    </source>
</evidence>
<name>A0A8B6DXB7_MYTGA</name>
<feature type="region of interest" description="Disordered" evidence="1">
    <location>
        <begin position="78"/>
        <end position="104"/>
    </location>
</feature>
<feature type="non-terminal residue" evidence="3">
    <location>
        <position position="1"/>
    </location>
</feature>
<accession>A0A8B6DXB7</accession>
<dbReference type="EMBL" id="UYJE01004104">
    <property type="protein sequence ID" value="VDI25045.1"/>
    <property type="molecule type" value="Genomic_DNA"/>
</dbReference>
<keyword evidence="4" id="KW-1185">Reference proteome</keyword>
<protein>
    <submittedName>
        <fullName evidence="3">Heterogeneous nuclear ribonucleoprotein R</fullName>
    </submittedName>
</protein>
<gene>
    <name evidence="3" type="ORF">MGAL_10B012205</name>
</gene>